<keyword evidence="1 2" id="KW-0418">Kinase</keyword>
<dbReference type="InterPro" id="IPR011009">
    <property type="entry name" value="Kinase-like_dom_sf"/>
</dbReference>
<dbReference type="GO" id="GO:0016301">
    <property type="term" value="F:kinase activity"/>
    <property type="evidence" value="ECO:0007669"/>
    <property type="project" value="UniProtKB-UniRule"/>
</dbReference>
<dbReference type="Gene3D" id="1.20.1270.240">
    <property type="match status" value="1"/>
</dbReference>
<reference evidence="2" key="1">
    <citation type="submission" date="2021-01" db="EMBL/GenBank/DDBJ databases">
        <title>Whole genome shotgun sequence of Planobispora rosea NBRC 15558.</title>
        <authorList>
            <person name="Komaki H."/>
            <person name="Tamura T."/>
        </authorList>
    </citation>
    <scope>NUCLEOTIDE SEQUENCE</scope>
    <source>
        <strain evidence="2">NBRC 15558</strain>
    </source>
</reference>
<gene>
    <name evidence="2" type="ORF">Pro02_55070</name>
</gene>
<dbReference type="Proteomes" id="UP000655044">
    <property type="component" value="Unassembled WGS sequence"/>
</dbReference>
<evidence type="ECO:0000313" key="2">
    <source>
        <dbReference type="EMBL" id="GIH87099.1"/>
    </source>
</evidence>
<name>A0A8J3S8S5_PLARO</name>
<organism evidence="2 3">
    <name type="scientific">Planobispora rosea</name>
    <dbReference type="NCBI Taxonomy" id="35762"/>
    <lineage>
        <taxon>Bacteria</taxon>
        <taxon>Bacillati</taxon>
        <taxon>Actinomycetota</taxon>
        <taxon>Actinomycetes</taxon>
        <taxon>Streptosporangiales</taxon>
        <taxon>Streptosporangiaceae</taxon>
        <taxon>Planobispora</taxon>
    </lineage>
</organism>
<dbReference type="SUPFAM" id="SSF56112">
    <property type="entry name" value="Protein kinase-like (PK-like)"/>
    <property type="match status" value="1"/>
</dbReference>
<comment type="similarity">
    <text evidence="1">Belongs to the fructosamine kinase family.</text>
</comment>
<dbReference type="Gene3D" id="1.10.510.10">
    <property type="entry name" value="Transferase(Phosphotransferase) domain 1"/>
    <property type="match status" value="1"/>
</dbReference>
<dbReference type="RefSeq" id="WP_068926866.1">
    <property type="nucleotide sequence ID" value="NZ_BMQP01000036.1"/>
</dbReference>
<comment type="caution">
    <text evidence="2">The sequence shown here is derived from an EMBL/GenBank/DDBJ whole genome shotgun (WGS) entry which is preliminary data.</text>
</comment>
<keyword evidence="1" id="KW-0808">Transferase</keyword>
<evidence type="ECO:0000256" key="1">
    <source>
        <dbReference type="PIRNR" id="PIRNR006221"/>
    </source>
</evidence>
<accession>A0A8J3S8S5</accession>
<dbReference type="PANTHER" id="PTHR12149:SF8">
    <property type="entry name" value="PROTEIN-RIBULOSAMINE 3-KINASE"/>
    <property type="match status" value="1"/>
</dbReference>
<dbReference type="PIRSF" id="PIRSF006221">
    <property type="entry name" value="Ketosamine-3-kinase"/>
    <property type="match status" value="1"/>
</dbReference>
<sequence>MRIVEDLGASHAWRLHRAELPDGRHAFVKTGGSGRLFASEAAGLRWLGEAGAVAVPEVIDVSDGRLVLSWVETTRPTPEAAERFGRELARLHGAGAAGFGAPWPGFIAELPMDNTPVDDTPTADWPSFYACRRVLPFVRRARDGGWLSARDAALLDGICSRLADVSGPDEPPSRIHGDLWSGNVLWAAGGAVLVDPAAHGGHRETDLAMLALFGAPHLDRILAAYEEESPPAAGWRERVPLHQLHPLLVHVCLYGRAYRDGLMAAVERVQAI</sequence>
<dbReference type="Gene3D" id="3.30.200.20">
    <property type="entry name" value="Phosphorylase Kinase, domain 1"/>
    <property type="match status" value="1"/>
</dbReference>
<dbReference type="InterPro" id="IPR016477">
    <property type="entry name" value="Fructo-/Ketosamine-3-kinase"/>
</dbReference>
<keyword evidence="3" id="KW-1185">Reference proteome</keyword>
<dbReference type="OrthoDB" id="5291879at2"/>
<proteinExistence type="inferred from homology"/>
<protein>
    <submittedName>
        <fullName evidence="2">Fructosamine kinase</fullName>
    </submittedName>
</protein>
<dbReference type="EMBL" id="BOOI01000055">
    <property type="protein sequence ID" value="GIH87099.1"/>
    <property type="molecule type" value="Genomic_DNA"/>
</dbReference>
<evidence type="ECO:0000313" key="3">
    <source>
        <dbReference type="Proteomes" id="UP000655044"/>
    </source>
</evidence>
<dbReference type="AlphaFoldDB" id="A0A8J3S8S5"/>
<dbReference type="PANTHER" id="PTHR12149">
    <property type="entry name" value="FRUCTOSAMINE 3 KINASE-RELATED PROTEIN"/>
    <property type="match status" value="1"/>
</dbReference>
<dbReference type="Pfam" id="PF03881">
    <property type="entry name" value="Fructosamin_kin"/>
    <property type="match status" value="1"/>
</dbReference>